<keyword evidence="3" id="KW-1185">Reference proteome</keyword>
<dbReference type="Proteomes" id="UP001596395">
    <property type="component" value="Unassembled WGS sequence"/>
</dbReference>
<dbReference type="EMBL" id="JBHSXN010000003">
    <property type="protein sequence ID" value="MFC6954168.1"/>
    <property type="molecule type" value="Genomic_DNA"/>
</dbReference>
<evidence type="ECO:0000313" key="2">
    <source>
        <dbReference type="EMBL" id="MFC6954168.1"/>
    </source>
</evidence>
<sequence length="190" mass="19074">MPRRDEARNGDGAVAGTRASAVTVGIVFLGLAIVTALLAGSFWVVATEGGETGDPAEVGLSASRCTVSADDGTTGIGTVTASIRYTGNGSVDLSDATVRYGDETTTATLDVGVDASETTARLVNDTGAFDASIVEGETLTLVVPVETIRGAPLESGMRASLELVVDGGTVDAASVRAPNGLSEDQSYVGC</sequence>
<comment type="caution">
    <text evidence="2">The sequence shown here is derived from an EMBL/GenBank/DDBJ whole genome shotgun (WGS) entry which is preliminary data.</text>
</comment>
<keyword evidence="1" id="KW-0812">Transmembrane</keyword>
<evidence type="ECO:0000256" key="1">
    <source>
        <dbReference type="SAM" id="Phobius"/>
    </source>
</evidence>
<feature type="transmembrane region" description="Helical" evidence="1">
    <location>
        <begin position="21"/>
        <end position="45"/>
    </location>
</feature>
<evidence type="ECO:0008006" key="4">
    <source>
        <dbReference type="Google" id="ProtNLM"/>
    </source>
</evidence>
<reference evidence="2 3" key="1">
    <citation type="journal article" date="2019" name="Int. J. Syst. Evol. Microbiol.">
        <title>The Global Catalogue of Microorganisms (GCM) 10K type strain sequencing project: providing services to taxonomists for standard genome sequencing and annotation.</title>
        <authorList>
            <consortium name="The Broad Institute Genomics Platform"/>
            <consortium name="The Broad Institute Genome Sequencing Center for Infectious Disease"/>
            <person name="Wu L."/>
            <person name="Ma J."/>
        </authorList>
    </citation>
    <scope>NUCLEOTIDE SEQUENCE [LARGE SCALE GENOMIC DNA]</scope>
    <source>
        <strain evidence="2 3">GX26</strain>
    </source>
</reference>
<gene>
    <name evidence="2" type="ORF">ACFQGB_14995</name>
</gene>
<evidence type="ECO:0000313" key="3">
    <source>
        <dbReference type="Proteomes" id="UP001596395"/>
    </source>
</evidence>
<dbReference type="RefSeq" id="WP_336351125.1">
    <property type="nucleotide sequence ID" value="NZ_JAZAQL010000003.1"/>
</dbReference>
<organism evidence="2 3">
    <name type="scientific">Halorubellus litoreus</name>
    <dbReference type="NCBI Taxonomy" id="755308"/>
    <lineage>
        <taxon>Archaea</taxon>
        <taxon>Methanobacteriati</taxon>
        <taxon>Methanobacteriota</taxon>
        <taxon>Stenosarchaea group</taxon>
        <taxon>Halobacteria</taxon>
        <taxon>Halobacteriales</taxon>
        <taxon>Halorubellaceae</taxon>
        <taxon>Halorubellus</taxon>
    </lineage>
</organism>
<proteinExistence type="predicted"/>
<dbReference type="AlphaFoldDB" id="A0ABD5VKB9"/>
<keyword evidence="1" id="KW-1133">Transmembrane helix</keyword>
<accession>A0ABD5VKB9</accession>
<keyword evidence="1" id="KW-0472">Membrane</keyword>
<name>A0ABD5VKB9_9EURY</name>
<protein>
    <recommendedName>
        <fullName evidence="4">Flagellin N-terminal-like domain-containing protein</fullName>
    </recommendedName>
</protein>